<dbReference type="Gene3D" id="3.30.200.20">
    <property type="entry name" value="Phosphorylase Kinase, domain 1"/>
    <property type="match status" value="1"/>
</dbReference>
<name>A0AAJ3NV01_9MYCO</name>
<accession>A0AAJ3NV01</accession>
<dbReference type="Gene3D" id="3.90.1200.10">
    <property type="match status" value="1"/>
</dbReference>
<dbReference type="GO" id="GO:0005737">
    <property type="term" value="C:cytoplasm"/>
    <property type="evidence" value="ECO:0007669"/>
    <property type="project" value="TreeGrafter"/>
</dbReference>
<evidence type="ECO:0000313" key="2">
    <source>
        <dbReference type="EMBL" id="ORW75476.1"/>
    </source>
</evidence>
<dbReference type="SUPFAM" id="SSF56112">
    <property type="entry name" value="Protein kinase-like (PK-like)"/>
    <property type="match status" value="1"/>
</dbReference>
<dbReference type="Pfam" id="PF01636">
    <property type="entry name" value="APH"/>
    <property type="match status" value="1"/>
</dbReference>
<evidence type="ECO:0000259" key="1">
    <source>
        <dbReference type="Pfam" id="PF01636"/>
    </source>
</evidence>
<evidence type="ECO:0000313" key="3">
    <source>
        <dbReference type="Proteomes" id="UP000193387"/>
    </source>
</evidence>
<dbReference type="PANTHER" id="PTHR22603:SF66">
    <property type="entry name" value="ETHANOLAMINE KINASE"/>
    <property type="match status" value="1"/>
</dbReference>
<protein>
    <recommendedName>
        <fullName evidence="1">Aminoglycoside phosphotransferase domain-containing protein</fullName>
    </recommendedName>
</protein>
<dbReference type="AlphaFoldDB" id="A0AAJ3NV01"/>
<dbReference type="RefSeq" id="WP_158090656.1">
    <property type="nucleotide sequence ID" value="NZ_AP022573.1"/>
</dbReference>
<dbReference type="GO" id="GO:0006646">
    <property type="term" value="P:phosphatidylethanolamine biosynthetic process"/>
    <property type="evidence" value="ECO:0007669"/>
    <property type="project" value="TreeGrafter"/>
</dbReference>
<dbReference type="GO" id="GO:0004305">
    <property type="term" value="F:ethanolamine kinase activity"/>
    <property type="evidence" value="ECO:0007669"/>
    <property type="project" value="TreeGrafter"/>
</dbReference>
<sequence length="337" mass="37091">MIQFCDDINVTVRQTITARLSNWLPADGVADVKVRALPGGAINRNYLVDVGNGYVLRLAPPARSRAQIGIDMANSAVVARIAAEAGVGPSVIGVDQETGDSLIEFLPGVLSASTIRDLDVLRRVGDTVRRLHELPVGTVRRVSAFDEFDEWFGNAVGRCAPHAEKYSALQKSLEACRTVLENVEGTCLSHRDLNPQNCIQTNDTVRLIDWDFSGVDSPYLDLAMLATYAELDDGQLDVFVRAAIPDFEAEDLARVQLMRFVHALREWAWCLSASDLLVDRTHAEAALLPTTQSGVETNFYDGYRAVNWRFAVDLSSDGRWDMWLHSASSALPAPGFR</sequence>
<dbReference type="EMBL" id="LQPR01000002">
    <property type="protein sequence ID" value="ORW75476.1"/>
    <property type="molecule type" value="Genomic_DNA"/>
</dbReference>
<organism evidence="2 3">
    <name type="scientific">Mycobacterium saskatchewanense</name>
    <dbReference type="NCBI Taxonomy" id="220927"/>
    <lineage>
        <taxon>Bacteria</taxon>
        <taxon>Bacillati</taxon>
        <taxon>Actinomycetota</taxon>
        <taxon>Actinomycetes</taxon>
        <taxon>Mycobacteriales</taxon>
        <taxon>Mycobacteriaceae</taxon>
        <taxon>Mycobacterium</taxon>
        <taxon>Mycobacterium simiae complex</taxon>
    </lineage>
</organism>
<dbReference type="CDD" id="cd05151">
    <property type="entry name" value="ChoK-like"/>
    <property type="match status" value="1"/>
</dbReference>
<reference evidence="2 3" key="1">
    <citation type="submission" date="2016-01" db="EMBL/GenBank/DDBJ databases">
        <title>The new phylogeny of the genus Mycobacterium.</title>
        <authorList>
            <person name="Tarcisio F."/>
            <person name="Conor M."/>
            <person name="Antonella G."/>
            <person name="Elisabetta G."/>
            <person name="Giulia F.S."/>
            <person name="Sara T."/>
            <person name="Anna F."/>
            <person name="Clotilde B."/>
            <person name="Roberto B."/>
            <person name="Veronica D.S."/>
            <person name="Fabio R."/>
            <person name="Monica P."/>
            <person name="Olivier J."/>
            <person name="Enrico T."/>
            <person name="Nicola S."/>
        </authorList>
    </citation>
    <scope>NUCLEOTIDE SEQUENCE [LARGE SCALE GENOMIC DNA]</scope>
    <source>
        <strain evidence="2 3">DSM 44616</strain>
    </source>
</reference>
<dbReference type="InterPro" id="IPR011009">
    <property type="entry name" value="Kinase-like_dom_sf"/>
</dbReference>
<feature type="domain" description="Aminoglycoside phosphotransferase" evidence="1">
    <location>
        <begin position="34"/>
        <end position="249"/>
    </location>
</feature>
<comment type="caution">
    <text evidence="2">The sequence shown here is derived from an EMBL/GenBank/DDBJ whole genome shotgun (WGS) entry which is preliminary data.</text>
</comment>
<gene>
    <name evidence="2" type="ORF">AWC23_02790</name>
</gene>
<keyword evidence="3" id="KW-1185">Reference proteome</keyword>
<dbReference type="Proteomes" id="UP000193387">
    <property type="component" value="Unassembled WGS sequence"/>
</dbReference>
<proteinExistence type="predicted"/>
<dbReference type="PANTHER" id="PTHR22603">
    <property type="entry name" value="CHOLINE/ETHANOALAMINE KINASE"/>
    <property type="match status" value="1"/>
</dbReference>
<dbReference type="InterPro" id="IPR002575">
    <property type="entry name" value="Aminoglycoside_PTrfase"/>
</dbReference>